<dbReference type="AlphaFoldDB" id="A0A8T2SAL1"/>
<gene>
    <name evidence="1" type="ORF">KP509_21G012000</name>
</gene>
<dbReference type="EMBL" id="CM035426">
    <property type="protein sequence ID" value="KAH7314633.1"/>
    <property type="molecule type" value="Genomic_DNA"/>
</dbReference>
<evidence type="ECO:0000313" key="1">
    <source>
        <dbReference type="EMBL" id="KAH7314633.1"/>
    </source>
</evidence>
<accession>A0A8T2SAL1</accession>
<comment type="caution">
    <text evidence="1">The sequence shown here is derived from an EMBL/GenBank/DDBJ whole genome shotgun (WGS) entry which is preliminary data.</text>
</comment>
<organism evidence="1 2">
    <name type="scientific">Ceratopteris richardii</name>
    <name type="common">Triangle waterfern</name>
    <dbReference type="NCBI Taxonomy" id="49495"/>
    <lineage>
        <taxon>Eukaryota</taxon>
        <taxon>Viridiplantae</taxon>
        <taxon>Streptophyta</taxon>
        <taxon>Embryophyta</taxon>
        <taxon>Tracheophyta</taxon>
        <taxon>Polypodiopsida</taxon>
        <taxon>Polypodiidae</taxon>
        <taxon>Polypodiales</taxon>
        <taxon>Pteridineae</taxon>
        <taxon>Pteridaceae</taxon>
        <taxon>Parkerioideae</taxon>
        <taxon>Ceratopteris</taxon>
    </lineage>
</organism>
<protein>
    <submittedName>
        <fullName evidence="1">Uncharacterized protein</fullName>
    </submittedName>
</protein>
<sequence length="140" mass="16359">MGEVSINKSKKVTYQRLRKTESTPYVKKKGHRKGDWRSFVIDGLCFVFSEKKGEYVLLYGGSQWLKRQKGGQQGWSRCNQTLERVKRFIKFLQSLGNFIRQDIPCELFKGTLCHEQIKTQGISENVLGISEYVIFWGFPR</sequence>
<reference evidence="1" key="1">
    <citation type="submission" date="2021-08" db="EMBL/GenBank/DDBJ databases">
        <title>WGS assembly of Ceratopteris richardii.</title>
        <authorList>
            <person name="Marchant D.B."/>
            <person name="Chen G."/>
            <person name="Jenkins J."/>
            <person name="Shu S."/>
            <person name="Leebens-Mack J."/>
            <person name="Grimwood J."/>
            <person name="Schmutz J."/>
            <person name="Soltis P."/>
            <person name="Soltis D."/>
            <person name="Chen Z.-H."/>
        </authorList>
    </citation>
    <scope>NUCLEOTIDE SEQUENCE</scope>
    <source>
        <strain evidence="1">Whitten #5841</strain>
        <tissue evidence="1">Leaf</tissue>
    </source>
</reference>
<name>A0A8T2SAL1_CERRI</name>
<keyword evidence="2" id="KW-1185">Reference proteome</keyword>
<dbReference type="Proteomes" id="UP000825935">
    <property type="component" value="Chromosome 21"/>
</dbReference>
<proteinExistence type="predicted"/>
<evidence type="ECO:0000313" key="2">
    <source>
        <dbReference type="Proteomes" id="UP000825935"/>
    </source>
</evidence>